<keyword evidence="2" id="KW-1185">Reference proteome</keyword>
<reference evidence="1" key="1">
    <citation type="submission" date="2022-07" db="EMBL/GenBank/DDBJ databases">
        <title>Genome Sequence of Phlebia brevispora.</title>
        <authorList>
            <person name="Buettner E."/>
        </authorList>
    </citation>
    <scope>NUCLEOTIDE SEQUENCE</scope>
    <source>
        <strain evidence="1">MPL23</strain>
    </source>
</reference>
<dbReference type="EMBL" id="JANHOG010000673">
    <property type="protein sequence ID" value="KAJ3552335.1"/>
    <property type="molecule type" value="Genomic_DNA"/>
</dbReference>
<name>A0ACC1T3B2_9APHY</name>
<dbReference type="Proteomes" id="UP001148662">
    <property type="component" value="Unassembled WGS sequence"/>
</dbReference>
<protein>
    <submittedName>
        <fullName evidence="1">Uncharacterized protein</fullName>
    </submittedName>
</protein>
<sequence length="117" mass="12573">MQAQADEHDRVPALEGGRCEAQDVASHAEGTPDLVRQVVIWRANAVSRHVANEIGSQLRSTSLNAAHDPRAKDLNGYALLLAKLQPSLGLSYVCGTWLLGFAATLADTLADNKDPRD</sequence>
<evidence type="ECO:0000313" key="1">
    <source>
        <dbReference type="EMBL" id="KAJ3552335.1"/>
    </source>
</evidence>
<organism evidence="1 2">
    <name type="scientific">Phlebia brevispora</name>
    <dbReference type="NCBI Taxonomy" id="194682"/>
    <lineage>
        <taxon>Eukaryota</taxon>
        <taxon>Fungi</taxon>
        <taxon>Dikarya</taxon>
        <taxon>Basidiomycota</taxon>
        <taxon>Agaricomycotina</taxon>
        <taxon>Agaricomycetes</taxon>
        <taxon>Polyporales</taxon>
        <taxon>Meruliaceae</taxon>
        <taxon>Phlebia</taxon>
    </lineage>
</organism>
<comment type="caution">
    <text evidence="1">The sequence shown here is derived from an EMBL/GenBank/DDBJ whole genome shotgun (WGS) entry which is preliminary data.</text>
</comment>
<gene>
    <name evidence="1" type="ORF">NM688_g4201</name>
</gene>
<proteinExistence type="predicted"/>
<evidence type="ECO:0000313" key="2">
    <source>
        <dbReference type="Proteomes" id="UP001148662"/>
    </source>
</evidence>
<accession>A0ACC1T3B2</accession>